<proteinExistence type="predicted"/>
<organism evidence="1 2">
    <name type="scientific">Methylomonas methanica (strain DSM 25384 / MC09)</name>
    <dbReference type="NCBI Taxonomy" id="857087"/>
    <lineage>
        <taxon>Bacteria</taxon>
        <taxon>Pseudomonadati</taxon>
        <taxon>Pseudomonadota</taxon>
        <taxon>Gammaproteobacteria</taxon>
        <taxon>Methylococcales</taxon>
        <taxon>Methylococcaceae</taxon>
        <taxon>Methylomonas</taxon>
    </lineage>
</organism>
<dbReference type="RefSeq" id="WP_013818765.1">
    <property type="nucleotide sequence ID" value="NC_015572.1"/>
</dbReference>
<name>G0A6Q0_METMM</name>
<dbReference type="AlphaFoldDB" id="G0A6Q0"/>
<dbReference type="EMBL" id="CP002738">
    <property type="protein sequence ID" value="AEG00521.1"/>
    <property type="molecule type" value="Genomic_DNA"/>
</dbReference>
<accession>G0A6Q0</accession>
<sequence length="63" mass="6961">MNTAIISQRAIVFDTLEITTMVGDLLSEIGCRIGDQARMMRHCVLRVKKPKSITLTANITSTP</sequence>
<dbReference type="HOGENOM" id="CLU_2880717_0_0_6"/>
<keyword evidence="2" id="KW-1185">Reference proteome</keyword>
<reference evidence="2" key="3">
    <citation type="submission" date="2011-05" db="EMBL/GenBank/DDBJ databases">
        <title>Complete sequence of Methylomonas methanica MC09.</title>
        <authorList>
            <consortium name="US DOE Joint Genome Institute"/>
            <person name="Lucas S."/>
            <person name="Han J."/>
            <person name="Lapidus A."/>
            <person name="Cheng J.-F."/>
            <person name="Goodwin L."/>
            <person name="Pitluck S."/>
            <person name="Peters L."/>
            <person name="Mikhailova N."/>
            <person name="Teshima H."/>
            <person name="Han C."/>
            <person name="Tapia R."/>
            <person name="Land M."/>
            <person name="Hauser L."/>
            <person name="Kyrpides N."/>
            <person name="Ivanova N."/>
            <person name="Pagani I."/>
            <person name="Stein L."/>
            <person name="Woyke T."/>
        </authorList>
    </citation>
    <scope>NUCLEOTIDE SEQUENCE [LARGE SCALE GENOMIC DNA]</scope>
    <source>
        <strain evidence="2">MC09</strain>
    </source>
</reference>
<reference key="2">
    <citation type="submission" date="2011-05" db="EMBL/GenBank/DDBJ databases">
        <title>Complete genome sequence of the aerobic marine methanotroph Methylomonas methanica MC09.</title>
        <authorList>
            <person name="Boden R."/>
            <person name="Cunliffe M."/>
            <person name="Scanlan J."/>
            <person name="Moussard H."/>
            <person name="Kits K.D."/>
            <person name="Klotz M."/>
            <person name="Jetten M."/>
            <person name="Vuilleumier S."/>
            <person name="Han J."/>
            <person name="Peters L."/>
            <person name="Mikhailova N."/>
            <person name="Teshima H."/>
            <person name="Tapia R."/>
            <person name="Kyrpides N."/>
            <person name="Ivanova N."/>
            <person name="Pagani I."/>
            <person name="Cheng J.-F."/>
            <person name="Goodwin L."/>
            <person name="Han C."/>
            <person name="Hauser L."/>
            <person name="Land M."/>
            <person name="Lapidus A."/>
            <person name="Lucas S."/>
            <person name="Pitluck S."/>
            <person name="Woyke T."/>
            <person name="Stein L.Y."/>
            <person name="Murrell C."/>
        </authorList>
    </citation>
    <scope>NUCLEOTIDE SEQUENCE</scope>
    <source>
        <strain>MC09</strain>
    </source>
</reference>
<evidence type="ECO:0000313" key="1">
    <source>
        <dbReference type="EMBL" id="AEG00521.1"/>
    </source>
</evidence>
<reference evidence="1 2" key="1">
    <citation type="journal article" date="2011" name="J. Bacteriol.">
        <title>Complete Genome Sequence of the Aerobic Marine Methanotroph Methylomonas methanica MC09.</title>
        <authorList>
            <person name="Boden R."/>
            <person name="Cunliffe M."/>
            <person name="Scanlan J."/>
            <person name="Moussard H."/>
            <person name="Kits K.D."/>
            <person name="Klotz M.G."/>
            <person name="Jetten M.S."/>
            <person name="Vuilleumier S."/>
            <person name="Han J."/>
            <person name="Peters L."/>
            <person name="Mikhailova N."/>
            <person name="Teshima H."/>
            <person name="Tapia R."/>
            <person name="Kyrpides N."/>
            <person name="Ivanova N."/>
            <person name="Pagani I."/>
            <person name="Cheng J.F."/>
            <person name="Goodwin L."/>
            <person name="Han C."/>
            <person name="Hauser L."/>
            <person name="Land M.L."/>
            <person name="Lapidus A."/>
            <person name="Lucas S."/>
            <person name="Pitluck S."/>
            <person name="Woyke T."/>
            <person name="Stein L."/>
            <person name="Murrell J.C."/>
        </authorList>
    </citation>
    <scope>NUCLEOTIDE SEQUENCE [LARGE SCALE GENOMIC DNA]</scope>
    <source>
        <strain evidence="1 2">MC09</strain>
    </source>
</reference>
<dbReference type="Proteomes" id="UP000008888">
    <property type="component" value="Chromosome"/>
</dbReference>
<evidence type="ECO:0000313" key="2">
    <source>
        <dbReference type="Proteomes" id="UP000008888"/>
    </source>
</evidence>
<dbReference type="STRING" id="857087.Metme_2116"/>
<gene>
    <name evidence="1" type="ordered locus">Metme_2116</name>
</gene>
<protein>
    <submittedName>
        <fullName evidence="1">Uncharacterized protein</fullName>
    </submittedName>
</protein>
<dbReference type="KEGG" id="mmt:Metme_2116"/>